<feature type="domain" description="HTH hxlR-type" evidence="1">
    <location>
        <begin position="8"/>
        <end position="102"/>
    </location>
</feature>
<evidence type="ECO:0000313" key="2">
    <source>
        <dbReference type="EMBL" id="MDM8267248.1"/>
    </source>
</evidence>
<dbReference type="RefSeq" id="WP_289576780.1">
    <property type="nucleotide sequence ID" value="NZ_JAUDDW010000046.1"/>
</dbReference>
<gene>
    <name evidence="2" type="ORF">QUW44_08955</name>
</gene>
<organism evidence="2 3">
    <name type="scientific">Limosilactobacillus pontis</name>
    <dbReference type="NCBI Taxonomy" id="35787"/>
    <lineage>
        <taxon>Bacteria</taxon>
        <taxon>Bacillati</taxon>
        <taxon>Bacillota</taxon>
        <taxon>Bacilli</taxon>
        <taxon>Lactobacillales</taxon>
        <taxon>Lactobacillaceae</taxon>
        <taxon>Limosilactobacillus</taxon>
    </lineage>
</organism>
<keyword evidence="3" id="KW-1185">Reference proteome</keyword>
<dbReference type="PROSITE" id="PS51118">
    <property type="entry name" value="HTH_HXLR"/>
    <property type="match status" value="1"/>
</dbReference>
<sequence>MSDRKFHSGIDYSLSILQEKWQPTLVFWLGFRPLTLDELRQLVPKMSGDELKAELAKLQNLRIANPIKDTENCYSLTEDGKDFRQMMMSLSIWGKQQMNDNENKRSVLVIEPETDAKLSELIKYNKPLRDYINYDE</sequence>
<dbReference type="InterPro" id="IPR002577">
    <property type="entry name" value="HTH_HxlR"/>
</dbReference>
<name>A0ABT7UZW6_9LACO</name>
<protein>
    <submittedName>
        <fullName evidence="2">Winged helix-turn-helix transcriptional regulator</fullName>
    </submittedName>
</protein>
<dbReference type="EMBL" id="JAUDDW010000046">
    <property type="protein sequence ID" value="MDM8267248.1"/>
    <property type="molecule type" value="Genomic_DNA"/>
</dbReference>
<evidence type="ECO:0000259" key="1">
    <source>
        <dbReference type="PROSITE" id="PS51118"/>
    </source>
</evidence>
<comment type="caution">
    <text evidence="2">The sequence shown here is derived from an EMBL/GenBank/DDBJ whole genome shotgun (WGS) entry which is preliminary data.</text>
</comment>
<dbReference type="Proteomes" id="UP001529343">
    <property type="component" value="Unassembled WGS sequence"/>
</dbReference>
<accession>A0ABT7UZW6</accession>
<evidence type="ECO:0000313" key="3">
    <source>
        <dbReference type="Proteomes" id="UP001529343"/>
    </source>
</evidence>
<reference evidence="3" key="1">
    <citation type="submission" date="2023-06" db="EMBL/GenBank/DDBJ databases">
        <title>Identification and characterization of horizontal gene transfer across gut microbiota members of farm animals based on homology search.</title>
        <authorList>
            <person name="Zeman M."/>
            <person name="Kubasova T."/>
            <person name="Jahodarova E."/>
            <person name="Nykrynova M."/>
            <person name="Rychlik I."/>
        </authorList>
    </citation>
    <scope>NUCLEOTIDE SEQUENCE [LARGE SCALE GENOMIC DNA]</scope>
    <source>
        <strain evidence="3">161_Gplus</strain>
    </source>
</reference>
<proteinExistence type="predicted"/>
<dbReference type="Pfam" id="PF01638">
    <property type="entry name" value="HxlR"/>
    <property type="match status" value="1"/>
</dbReference>